<organism evidence="1 2">
    <name type="scientific">Streptomyces stramineus</name>
    <dbReference type="NCBI Taxonomy" id="173861"/>
    <lineage>
        <taxon>Bacteria</taxon>
        <taxon>Bacillati</taxon>
        <taxon>Actinomycetota</taxon>
        <taxon>Actinomycetes</taxon>
        <taxon>Kitasatosporales</taxon>
        <taxon>Streptomycetaceae</taxon>
        <taxon>Streptomyces</taxon>
    </lineage>
</organism>
<keyword evidence="2" id="KW-1185">Reference proteome</keyword>
<dbReference type="EMBL" id="BAAAHB010000037">
    <property type="protein sequence ID" value="GAA0470504.1"/>
    <property type="molecule type" value="Genomic_DNA"/>
</dbReference>
<evidence type="ECO:0000313" key="1">
    <source>
        <dbReference type="EMBL" id="GAA0470504.1"/>
    </source>
</evidence>
<evidence type="ECO:0000313" key="2">
    <source>
        <dbReference type="Proteomes" id="UP001499895"/>
    </source>
</evidence>
<protein>
    <submittedName>
        <fullName evidence="1">Uncharacterized protein</fullName>
    </submittedName>
</protein>
<sequence length="103" mass="11031">MISFMNCDVNSNKMTDRPVVAIRPLGLSAEALSLSFQGTGLFRTGSVLINERPTKASAVRAAAAAQGQTYAGEATTNGAGSTQHQQHHTMWAFRGLEPWRDPA</sequence>
<dbReference type="RefSeq" id="WP_344091677.1">
    <property type="nucleotide sequence ID" value="NZ_BAAAHB010000037.1"/>
</dbReference>
<gene>
    <name evidence="1" type="ORF">GCM10009544_35760</name>
</gene>
<name>A0ABP3K3T2_9ACTN</name>
<dbReference type="Proteomes" id="UP001499895">
    <property type="component" value="Unassembled WGS sequence"/>
</dbReference>
<accession>A0ABP3K3T2</accession>
<proteinExistence type="predicted"/>
<comment type="caution">
    <text evidence="1">The sequence shown here is derived from an EMBL/GenBank/DDBJ whole genome shotgun (WGS) entry which is preliminary data.</text>
</comment>
<reference evidence="2" key="1">
    <citation type="journal article" date="2019" name="Int. J. Syst. Evol. Microbiol.">
        <title>The Global Catalogue of Microorganisms (GCM) 10K type strain sequencing project: providing services to taxonomists for standard genome sequencing and annotation.</title>
        <authorList>
            <consortium name="The Broad Institute Genomics Platform"/>
            <consortium name="The Broad Institute Genome Sequencing Center for Infectious Disease"/>
            <person name="Wu L."/>
            <person name="Ma J."/>
        </authorList>
    </citation>
    <scope>NUCLEOTIDE SEQUENCE [LARGE SCALE GENOMIC DNA]</scope>
    <source>
        <strain evidence="2">JCM 10649</strain>
    </source>
</reference>